<protein>
    <submittedName>
        <fullName evidence="1">Uncharacterized protein</fullName>
    </submittedName>
</protein>
<comment type="caution">
    <text evidence="1">The sequence shown here is derived from an EMBL/GenBank/DDBJ whole genome shotgun (WGS) entry which is preliminary data.</text>
</comment>
<accession>A0ABQ5KPT2</accession>
<name>A0ABQ5KPT2_9EUKA</name>
<dbReference type="Proteomes" id="UP001057375">
    <property type="component" value="Unassembled WGS sequence"/>
</dbReference>
<proteinExistence type="predicted"/>
<sequence>MGNIQASFPDSPFVRVDSRVVVPEFAKSLVDGKDDTTSKQNIRKFIECEYFIAFNSLSLLFDHPYSFESIQFASACTNRPTQLSFVFSTSSGKEIKRICSMKRVSDTLPGNLIYLSTAVSHSASDVIHAQFLKEGDCKHPLIPYLSPQIIQPFDFGGIFAHDSTLKDLVESVEKGKMVKWFSISFSLPPLSHVDCIDICVGWNRPIEMEVSCCTVSDCVVTKIVHISRQSGWFKIEIGIKNVVRCELRCLKSQEGLLWGKTNAIQVIAHESEM</sequence>
<organism evidence="1 2">
    <name type="scientific">Aduncisulcus paluster</name>
    <dbReference type="NCBI Taxonomy" id="2918883"/>
    <lineage>
        <taxon>Eukaryota</taxon>
        <taxon>Metamonada</taxon>
        <taxon>Carpediemonas-like organisms</taxon>
        <taxon>Aduncisulcus</taxon>
    </lineage>
</organism>
<evidence type="ECO:0000313" key="1">
    <source>
        <dbReference type="EMBL" id="GKT34496.1"/>
    </source>
</evidence>
<keyword evidence="2" id="KW-1185">Reference proteome</keyword>
<evidence type="ECO:0000313" key="2">
    <source>
        <dbReference type="Proteomes" id="UP001057375"/>
    </source>
</evidence>
<reference evidence="1" key="1">
    <citation type="submission" date="2022-03" db="EMBL/GenBank/DDBJ databases">
        <title>Draft genome sequence of Aduncisulcus paluster, a free-living microaerophilic Fornicata.</title>
        <authorList>
            <person name="Yuyama I."/>
            <person name="Kume K."/>
            <person name="Tamura T."/>
            <person name="Inagaki Y."/>
            <person name="Hashimoto T."/>
        </authorList>
    </citation>
    <scope>NUCLEOTIDE SEQUENCE</scope>
    <source>
        <strain evidence="1">NY0171</strain>
    </source>
</reference>
<dbReference type="EMBL" id="BQXS01010821">
    <property type="protein sequence ID" value="GKT34496.1"/>
    <property type="molecule type" value="Genomic_DNA"/>
</dbReference>
<gene>
    <name evidence="1" type="ORF">ADUPG1_007841</name>
</gene>